<feature type="transmembrane region" description="Helical" evidence="9">
    <location>
        <begin position="336"/>
        <end position="358"/>
    </location>
</feature>
<keyword evidence="11" id="KW-0762">Sugar transport</keyword>
<evidence type="ECO:0000256" key="6">
    <source>
        <dbReference type="ARBA" id="ARBA00023002"/>
    </source>
</evidence>
<organism evidence="11 12">
    <name type="scientific">Septoria linicola</name>
    <dbReference type="NCBI Taxonomy" id="215465"/>
    <lineage>
        <taxon>Eukaryota</taxon>
        <taxon>Fungi</taxon>
        <taxon>Dikarya</taxon>
        <taxon>Ascomycota</taxon>
        <taxon>Pezizomycotina</taxon>
        <taxon>Dothideomycetes</taxon>
        <taxon>Dothideomycetidae</taxon>
        <taxon>Mycosphaerellales</taxon>
        <taxon>Mycosphaerellaceae</taxon>
        <taxon>Septoria</taxon>
    </lineage>
</organism>
<dbReference type="GO" id="GO:0016491">
    <property type="term" value="F:oxidoreductase activity"/>
    <property type="evidence" value="ECO:0007669"/>
    <property type="project" value="UniProtKB-KW"/>
</dbReference>
<dbReference type="GO" id="GO:0016020">
    <property type="term" value="C:membrane"/>
    <property type="evidence" value="ECO:0007669"/>
    <property type="project" value="UniProtKB-SubCell"/>
</dbReference>
<name>A0A9Q9AIW3_9PEZI</name>
<feature type="transmembrane region" description="Helical" evidence="9">
    <location>
        <begin position="443"/>
        <end position="467"/>
    </location>
</feature>
<dbReference type="SUPFAM" id="SSF103473">
    <property type="entry name" value="MFS general substrate transporter"/>
    <property type="match status" value="1"/>
</dbReference>
<dbReference type="EMBL" id="CP099419">
    <property type="protein sequence ID" value="USW50137.1"/>
    <property type="molecule type" value="Genomic_DNA"/>
</dbReference>
<keyword evidence="5 9" id="KW-1133">Transmembrane helix</keyword>
<dbReference type="PANTHER" id="PTHR43364">
    <property type="entry name" value="NADH-SPECIFIC METHYLGLYOXAL REDUCTASE-RELATED"/>
    <property type="match status" value="1"/>
</dbReference>
<dbReference type="AlphaFoldDB" id="A0A9Q9AIW3"/>
<keyword evidence="7 9" id="KW-0472">Membrane</keyword>
<dbReference type="InterPro" id="IPR005829">
    <property type="entry name" value="Sugar_transporter_CS"/>
</dbReference>
<feature type="domain" description="NADP-dependent oxidoreductase" evidence="10">
    <location>
        <begin position="2"/>
        <end position="306"/>
    </location>
</feature>
<keyword evidence="11" id="KW-0813">Transport</keyword>
<dbReference type="Gene3D" id="3.20.20.100">
    <property type="entry name" value="NADP-dependent oxidoreductase domain"/>
    <property type="match status" value="1"/>
</dbReference>
<dbReference type="InterPro" id="IPR050523">
    <property type="entry name" value="AKR_Detox_Biosynth"/>
</dbReference>
<evidence type="ECO:0000256" key="4">
    <source>
        <dbReference type="ARBA" id="ARBA00022857"/>
    </source>
</evidence>
<dbReference type="PANTHER" id="PTHR43364:SF15">
    <property type="entry name" value="ARYL-ALCOHOL DEHYDROGENASE AAD16-RELATED"/>
    <property type="match status" value="1"/>
</dbReference>
<dbReference type="Pfam" id="PF00248">
    <property type="entry name" value="Aldo_ket_red"/>
    <property type="match status" value="1"/>
</dbReference>
<keyword evidence="6" id="KW-0560">Oxidoreductase</keyword>
<evidence type="ECO:0000256" key="8">
    <source>
        <dbReference type="SAM" id="MobiDB-lite"/>
    </source>
</evidence>
<evidence type="ECO:0000256" key="2">
    <source>
        <dbReference type="ARBA" id="ARBA00007905"/>
    </source>
</evidence>
<dbReference type="Gene3D" id="1.20.1250.20">
    <property type="entry name" value="MFS general substrate transporter like domains"/>
    <property type="match status" value="1"/>
</dbReference>
<evidence type="ECO:0000313" key="12">
    <source>
        <dbReference type="Proteomes" id="UP001056384"/>
    </source>
</evidence>
<dbReference type="FunFam" id="3.20.20.100:FF:000004">
    <property type="entry name" value="Oxidoreductase, aldo/keto reductase"/>
    <property type="match status" value="1"/>
</dbReference>
<evidence type="ECO:0000256" key="3">
    <source>
        <dbReference type="ARBA" id="ARBA00022692"/>
    </source>
</evidence>
<evidence type="ECO:0000313" key="11">
    <source>
        <dbReference type="EMBL" id="USW50137.1"/>
    </source>
</evidence>
<comment type="similarity">
    <text evidence="2">Belongs to the aldo/keto reductase family.</text>
</comment>
<dbReference type="InterPro" id="IPR036812">
    <property type="entry name" value="NAD(P)_OxRdtase_dom_sf"/>
</dbReference>
<keyword evidence="4" id="KW-0521">NADP</keyword>
<dbReference type="Proteomes" id="UP001056384">
    <property type="component" value="Chromosome 2"/>
</dbReference>
<dbReference type="GO" id="GO:0022857">
    <property type="term" value="F:transmembrane transporter activity"/>
    <property type="evidence" value="ECO:0007669"/>
    <property type="project" value="InterPro"/>
</dbReference>
<reference evidence="11" key="1">
    <citation type="submission" date="2022-06" db="EMBL/GenBank/DDBJ databases">
        <title>Complete genome sequences of two strains of the flax pathogen Septoria linicola.</title>
        <authorList>
            <person name="Lapalu N."/>
            <person name="Simon A."/>
            <person name="Demenou B."/>
            <person name="Paumier D."/>
            <person name="Guillot M.-P."/>
            <person name="Gout L."/>
            <person name="Valade R."/>
        </authorList>
    </citation>
    <scope>NUCLEOTIDE SEQUENCE</scope>
    <source>
        <strain evidence="11">SE15195</strain>
    </source>
</reference>
<evidence type="ECO:0000256" key="9">
    <source>
        <dbReference type="SAM" id="Phobius"/>
    </source>
</evidence>
<accession>A0A9Q9AIW3</accession>
<dbReference type="GO" id="GO:0005829">
    <property type="term" value="C:cytosol"/>
    <property type="evidence" value="ECO:0007669"/>
    <property type="project" value="UniProtKB-ARBA"/>
</dbReference>
<evidence type="ECO:0000256" key="7">
    <source>
        <dbReference type="ARBA" id="ARBA00023136"/>
    </source>
</evidence>
<evidence type="ECO:0000256" key="5">
    <source>
        <dbReference type="ARBA" id="ARBA00022989"/>
    </source>
</evidence>
<dbReference type="InterPro" id="IPR036259">
    <property type="entry name" value="MFS_trans_sf"/>
</dbReference>
<dbReference type="InterPro" id="IPR023210">
    <property type="entry name" value="NADP_OxRdtase_dom"/>
</dbReference>
<evidence type="ECO:0000256" key="1">
    <source>
        <dbReference type="ARBA" id="ARBA00004141"/>
    </source>
</evidence>
<evidence type="ECO:0000259" key="10">
    <source>
        <dbReference type="Pfam" id="PF00248"/>
    </source>
</evidence>
<gene>
    <name evidence="11" type="ORF">Slin15195_G034560</name>
</gene>
<dbReference type="CDD" id="cd19079">
    <property type="entry name" value="AKR_EcYajO-like"/>
    <property type="match status" value="1"/>
</dbReference>
<sequence>MTFGNPAWEGSPWVLSESEALPLLKKAYDVGINTWETANTYSNGESEPIIGKALKTYGIPRSKVVILTKLYYPVLEDDPNARPQPALNDGRLVNQMGLSRKHIFEAVEGSLRRLDTDYIDVLSLHRLDHDTSPTEIMRALHDLVTMGKVHYLGASSMHCWQFARLQYTAKINGWTPFTCMSNLHNLLYREEEREMVPFCKVEGIGLIPWSPIARGLLTRLWAEETDRSRQDAKTKKWFRGNQNEGIVTRVEQFAKVKGCSMSSIALAWLLHREACPIVGLNSIARIEAASEALAVKLSSQEMSYLQVRAEQEAHQGHSYWVIAQDIFTNRTNFQRFFLAVMLFLFHKFTGTGSLNYYAPTIFGLIGVRGTSNTLLTTGVYGIVKFVTTIFYVAYLVDRIGRRLPLLVGATIQATAMLYLALYIRFAGGSVAEDTAGGPPAGGIVGIVAIYLYAFGWSFGHSVACYVVAAEIFPTRIRSFCMSFCFFINWIVDYGITKATPVMLTELGWGTFLLYAMLTYVGVVFIFFCLPEMKGRSIESMDDLFQRPLWMMWKHAYPTEDEKVRHDVQEMMHLGKIEDAGDHADGKQASAVHVERASN</sequence>
<feature type="transmembrane region" description="Helical" evidence="9">
    <location>
        <begin position="479"/>
        <end position="496"/>
    </location>
</feature>
<feature type="transmembrane region" description="Helical" evidence="9">
    <location>
        <begin position="378"/>
        <end position="396"/>
    </location>
</feature>
<keyword evidence="3 9" id="KW-0812">Transmembrane</keyword>
<dbReference type="PROSITE" id="PS00216">
    <property type="entry name" value="SUGAR_TRANSPORT_1"/>
    <property type="match status" value="1"/>
</dbReference>
<proteinExistence type="inferred from homology"/>
<dbReference type="SUPFAM" id="SSF51430">
    <property type="entry name" value="NAD(P)-linked oxidoreductase"/>
    <property type="match status" value="1"/>
</dbReference>
<feature type="transmembrane region" description="Helical" evidence="9">
    <location>
        <begin position="508"/>
        <end position="529"/>
    </location>
</feature>
<protein>
    <submittedName>
        <fullName evidence="11">Major facilitator, sugar transporter, NADP-dependent oxidoreductase</fullName>
    </submittedName>
</protein>
<feature type="transmembrane region" description="Helical" evidence="9">
    <location>
        <begin position="403"/>
        <end position="423"/>
    </location>
</feature>
<comment type="subcellular location">
    <subcellularLocation>
        <location evidence="1">Membrane</location>
        <topology evidence="1">Multi-pass membrane protein</topology>
    </subcellularLocation>
</comment>
<feature type="region of interest" description="Disordered" evidence="8">
    <location>
        <begin position="579"/>
        <end position="598"/>
    </location>
</feature>
<keyword evidence="12" id="KW-1185">Reference proteome</keyword>